<dbReference type="Gene3D" id="2.170.130.10">
    <property type="entry name" value="TonB-dependent receptor, plug domain"/>
    <property type="match status" value="1"/>
</dbReference>
<evidence type="ECO:0000256" key="5">
    <source>
        <dbReference type="ARBA" id="ARBA00023136"/>
    </source>
</evidence>
<gene>
    <name evidence="10" type="ORF">EZ437_03835</name>
</gene>
<dbReference type="InterPro" id="IPR008969">
    <property type="entry name" value="CarboxyPept-like_regulatory"/>
</dbReference>
<evidence type="ECO:0000313" key="11">
    <source>
        <dbReference type="Proteomes" id="UP000293347"/>
    </source>
</evidence>
<dbReference type="InterPro" id="IPR012910">
    <property type="entry name" value="Plug_dom"/>
</dbReference>
<comment type="similarity">
    <text evidence="7">Belongs to the TonB-dependent receptor family.</text>
</comment>
<keyword evidence="5 7" id="KW-0472">Membrane</keyword>
<dbReference type="Pfam" id="PF07715">
    <property type="entry name" value="Plug"/>
    <property type="match status" value="1"/>
</dbReference>
<dbReference type="EMBL" id="SJSL01000001">
    <property type="protein sequence ID" value="TCD03118.1"/>
    <property type="molecule type" value="Genomic_DNA"/>
</dbReference>
<evidence type="ECO:0000256" key="2">
    <source>
        <dbReference type="ARBA" id="ARBA00022448"/>
    </source>
</evidence>
<dbReference type="Gene3D" id="2.40.170.20">
    <property type="entry name" value="TonB-dependent receptor, beta-barrel domain"/>
    <property type="match status" value="1"/>
</dbReference>
<proteinExistence type="inferred from homology"/>
<comment type="caution">
    <text evidence="10">The sequence shown here is derived from an EMBL/GenBank/DDBJ whole genome shotgun (WGS) entry which is preliminary data.</text>
</comment>
<evidence type="ECO:0000256" key="1">
    <source>
        <dbReference type="ARBA" id="ARBA00004571"/>
    </source>
</evidence>
<dbReference type="NCBIfam" id="TIGR04056">
    <property type="entry name" value="OMP_RagA_SusC"/>
    <property type="match status" value="1"/>
</dbReference>
<name>A0A4R0NSP1_9SPHI</name>
<sequence>MKKLLQSLFILLFVAGTAMAQDRTVTGTVTDKEDGKPLPGVTVRIVGAKGGTQTAANGQYSLTVPSGSTQLQFTYLGYLDQTVSVGSTNVVNVTLGTDSRGLSEVVVTALGISREAKAIGYAVGKVSPDQILQKSEPDLLKTLQGKVAGVDIRTSQGTPGAATRIQIRGNSSFYGDNQPLIVVDGVPYSNDQITTSSQTSGGGAYGSGIGNLDPNDIASMEVLKGSAAGALYGSRASNGVLLITTKSGNAKRSNKGFEVSYRSSVSIEQVANLPTMQNDYGAGSQYNYSASNGSWGPKFGTLDSIATWPDYLKAYPEMFGAKVAYKAYPNNVKDLFQNGAVIENSLSFNGGDEKTAFSLTASQLNNDGYVENSNYKRSNISLGGSTKLDIGLNVRGNLSYTRSNQLGGVFGENQVAGAASQFARTMFLARNWDLNLPYEDKLGNNITPLGGGQFDNPRWSAMYNTAATAEERVVANMHADAQLISWIKADFTLGSNVNRLNRREITEISSRAAEGLGRLVLDDYRRQEIESNLYFTFAPKIADEFSLRAIVGYSYNQRTTTRDVNTGNKFVTRGVYSLANTSQQIFNSDTYSRRRLMGIYGDLSLGYQGWAYVTFTGRNDWSSTLPVDSRSYFYPGVSGSLIITDALKLESNILDFAKIRAGYAKVGRDADPYSLTNGFGIGTNFLGQSTAFLGATAADPNLKPEFTKEFEIGTQLSFFNKLVELDFTYYKKDSENQIASIATPESSGFSSLYTNFGSLRNEGQEIELTVRPVRLQDFNWEINSSFTRNINTVTSLIEGLDRVSLRGVLTTISPYLEAGLPFGYLRGTKSLRDDEGNLLINPATGGMIEDTEQSMIGDPNPSYKLGITNTFSYKGLSLGVLFDMTKGGQMYSTTIASELGRGVTRDTENRDGLFIIPGVYGDPTTGKAILDGAGNKIENATRLTQNDLWFSPNATLGQTFATNTATEWNTYDASVYRLREVTLGYDFPKSLFRKVPIGSLRLSVTGRNLWFIAPNFPKYSNFDPEVNSYGASTTQGIELAAAPTTRRYGFNLSVTF</sequence>
<evidence type="ECO:0000256" key="4">
    <source>
        <dbReference type="ARBA" id="ARBA00022692"/>
    </source>
</evidence>
<feature type="domain" description="TonB-dependent receptor plug" evidence="9">
    <location>
        <begin position="119"/>
        <end position="240"/>
    </location>
</feature>
<dbReference type="InterPro" id="IPR036942">
    <property type="entry name" value="Beta-barrel_TonB_sf"/>
</dbReference>
<keyword evidence="2 7" id="KW-0813">Transport</keyword>
<reference evidence="10 11" key="1">
    <citation type="submission" date="2019-02" db="EMBL/GenBank/DDBJ databases">
        <title>Pedobacter sp. RP-1-14 sp. nov., isolated from Arctic soil.</title>
        <authorList>
            <person name="Dahal R.H."/>
        </authorList>
    </citation>
    <scope>NUCLEOTIDE SEQUENCE [LARGE SCALE GENOMIC DNA]</scope>
    <source>
        <strain evidence="10 11">RP-1-14</strain>
    </source>
</reference>
<dbReference type="NCBIfam" id="TIGR04057">
    <property type="entry name" value="SusC_RagA_signa"/>
    <property type="match status" value="1"/>
</dbReference>
<keyword evidence="8" id="KW-0732">Signal</keyword>
<keyword evidence="4 7" id="KW-0812">Transmembrane</keyword>
<dbReference type="InterPro" id="IPR039426">
    <property type="entry name" value="TonB-dep_rcpt-like"/>
</dbReference>
<dbReference type="GO" id="GO:0009279">
    <property type="term" value="C:cell outer membrane"/>
    <property type="evidence" value="ECO:0007669"/>
    <property type="project" value="UniProtKB-SubCell"/>
</dbReference>
<feature type="chain" id="PRO_5020196021" evidence="8">
    <location>
        <begin position="21"/>
        <end position="1056"/>
    </location>
</feature>
<dbReference type="InterPro" id="IPR023996">
    <property type="entry name" value="TonB-dep_OMP_SusC/RagA"/>
</dbReference>
<dbReference type="PROSITE" id="PS52016">
    <property type="entry name" value="TONB_DEPENDENT_REC_3"/>
    <property type="match status" value="1"/>
</dbReference>
<dbReference type="Pfam" id="PF13715">
    <property type="entry name" value="CarbopepD_reg_2"/>
    <property type="match status" value="1"/>
</dbReference>
<keyword evidence="6 7" id="KW-0998">Cell outer membrane</keyword>
<evidence type="ECO:0000313" key="10">
    <source>
        <dbReference type="EMBL" id="TCD03118.1"/>
    </source>
</evidence>
<protein>
    <submittedName>
        <fullName evidence="10">SusC/RagA family TonB-linked outer membrane protein</fullName>
    </submittedName>
</protein>
<comment type="subcellular location">
    <subcellularLocation>
        <location evidence="1 7">Cell outer membrane</location>
        <topology evidence="1 7">Multi-pass membrane protein</topology>
    </subcellularLocation>
</comment>
<keyword evidence="11" id="KW-1185">Reference proteome</keyword>
<evidence type="ECO:0000259" key="9">
    <source>
        <dbReference type="Pfam" id="PF07715"/>
    </source>
</evidence>
<dbReference type="Gene3D" id="2.60.40.1120">
    <property type="entry name" value="Carboxypeptidase-like, regulatory domain"/>
    <property type="match status" value="1"/>
</dbReference>
<feature type="signal peptide" evidence="8">
    <location>
        <begin position="1"/>
        <end position="20"/>
    </location>
</feature>
<evidence type="ECO:0000256" key="6">
    <source>
        <dbReference type="ARBA" id="ARBA00023237"/>
    </source>
</evidence>
<dbReference type="InterPro" id="IPR037066">
    <property type="entry name" value="Plug_dom_sf"/>
</dbReference>
<dbReference type="SUPFAM" id="SSF56935">
    <property type="entry name" value="Porins"/>
    <property type="match status" value="1"/>
</dbReference>
<evidence type="ECO:0000256" key="7">
    <source>
        <dbReference type="PROSITE-ProRule" id="PRU01360"/>
    </source>
</evidence>
<organism evidence="10 11">
    <name type="scientific">Pedobacter psychroterrae</name>
    <dbReference type="NCBI Taxonomy" id="2530453"/>
    <lineage>
        <taxon>Bacteria</taxon>
        <taxon>Pseudomonadati</taxon>
        <taxon>Bacteroidota</taxon>
        <taxon>Sphingobacteriia</taxon>
        <taxon>Sphingobacteriales</taxon>
        <taxon>Sphingobacteriaceae</taxon>
        <taxon>Pedobacter</taxon>
    </lineage>
</organism>
<dbReference type="SUPFAM" id="SSF49464">
    <property type="entry name" value="Carboxypeptidase regulatory domain-like"/>
    <property type="match status" value="1"/>
</dbReference>
<keyword evidence="3 7" id="KW-1134">Transmembrane beta strand</keyword>
<accession>A0A4R0NSP1</accession>
<evidence type="ECO:0000256" key="3">
    <source>
        <dbReference type="ARBA" id="ARBA00022452"/>
    </source>
</evidence>
<dbReference type="AlphaFoldDB" id="A0A4R0NSP1"/>
<dbReference type="InterPro" id="IPR023997">
    <property type="entry name" value="TonB-dep_OMP_SusC/RagA_CS"/>
</dbReference>
<evidence type="ECO:0000256" key="8">
    <source>
        <dbReference type="SAM" id="SignalP"/>
    </source>
</evidence>
<dbReference type="Proteomes" id="UP000293347">
    <property type="component" value="Unassembled WGS sequence"/>
</dbReference>
<dbReference type="RefSeq" id="WP_131593416.1">
    <property type="nucleotide sequence ID" value="NZ_SJSL01000001.1"/>
</dbReference>
<dbReference type="OrthoDB" id="9768177at2"/>